<comment type="caution">
    <text evidence="1">The sequence shown here is derived from an EMBL/GenBank/DDBJ whole genome shotgun (WGS) entry which is preliminary data.</text>
</comment>
<keyword evidence="2" id="KW-1185">Reference proteome</keyword>
<sequence length="118" mass="12311">MAAYTITAAAPKAHGACILIGAPPTEFTFVLFEVTEFLKLVQTKVLDAGVLEACAQCAQCAGDLDLVVSAAILEELPIAPAVIIVTAVFVRKIITSAGSGKLVIPTLVRDTEKTITQL</sequence>
<proteinExistence type="predicted"/>
<dbReference type="AlphaFoldDB" id="A0A1E1KS18"/>
<gene>
    <name evidence="1" type="ORF">RCO7_03129</name>
</gene>
<dbReference type="Proteomes" id="UP000178129">
    <property type="component" value="Unassembled WGS sequence"/>
</dbReference>
<organism evidence="1 2">
    <name type="scientific">Rhynchosporium graminicola</name>
    <dbReference type="NCBI Taxonomy" id="2792576"/>
    <lineage>
        <taxon>Eukaryota</taxon>
        <taxon>Fungi</taxon>
        <taxon>Dikarya</taxon>
        <taxon>Ascomycota</taxon>
        <taxon>Pezizomycotina</taxon>
        <taxon>Leotiomycetes</taxon>
        <taxon>Helotiales</taxon>
        <taxon>Ploettnerulaceae</taxon>
        <taxon>Rhynchosporium</taxon>
    </lineage>
</organism>
<protein>
    <submittedName>
        <fullName evidence="1">Uncharacterized protein</fullName>
    </submittedName>
</protein>
<accession>A0A1E1KS18</accession>
<dbReference type="InParanoid" id="A0A1E1KS18"/>
<evidence type="ECO:0000313" key="1">
    <source>
        <dbReference type="EMBL" id="CZT00799.1"/>
    </source>
</evidence>
<evidence type="ECO:0000313" key="2">
    <source>
        <dbReference type="Proteomes" id="UP000178129"/>
    </source>
</evidence>
<dbReference type="EMBL" id="FJUW01000020">
    <property type="protein sequence ID" value="CZT00799.1"/>
    <property type="molecule type" value="Genomic_DNA"/>
</dbReference>
<name>A0A1E1KS18_9HELO</name>
<reference evidence="2" key="1">
    <citation type="submission" date="2016-03" db="EMBL/GenBank/DDBJ databases">
        <authorList>
            <person name="Ploux O."/>
        </authorList>
    </citation>
    <scope>NUCLEOTIDE SEQUENCE [LARGE SCALE GENOMIC DNA]</scope>
    <source>
        <strain evidence="2">UK7</strain>
    </source>
</reference>